<dbReference type="PANTHER" id="PTHR21563:SF3">
    <property type="entry name" value="ZINC FINGER C3H1 DOMAIN-CONTAINING PROTEIN"/>
    <property type="match status" value="1"/>
</dbReference>
<dbReference type="EMBL" id="WOCE01000004">
    <property type="protein sequence ID" value="KAE9615672.1"/>
    <property type="molecule type" value="Genomic_DNA"/>
</dbReference>
<feature type="region of interest" description="Disordered" evidence="1">
    <location>
        <begin position="1"/>
        <end position="107"/>
    </location>
</feature>
<dbReference type="InterPro" id="IPR039278">
    <property type="entry name" value="Red1"/>
</dbReference>
<feature type="region of interest" description="Disordered" evidence="1">
    <location>
        <begin position="188"/>
        <end position="210"/>
    </location>
</feature>
<accession>A0A6A4QQD0</accession>
<keyword evidence="3" id="KW-1185">Reference proteome</keyword>
<feature type="compositionally biased region" description="Basic and acidic residues" evidence="1">
    <location>
        <begin position="130"/>
        <end position="140"/>
    </location>
</feature>
<dbReference type="PANTHER" id="PTHR21563">
    <property type="entry name" value="ZINC FINGER C3H1 DOMAIN-CONTAINING PROTEIN"/>
    <property type="match status" value="1"/>
</dbReference>
<gene>
    <name evidence="2" type="ORF">Lalb_Chr04g0257831</name>
</gene>
<feature type="region of interest" description="Disordered" evidence="1">
    <location>
        <begin position="330"/>
        <end position="398"/>
    </location>
</feature>
<sequence>MEETAVYLKTATTMAEAPSKPATETPEPQIPSVSSKIREEGELSSSSDDGKENPVSSTMQPTLDIESTAVHLVHKSTQGVQGGSNNIQLQTTSQSTSHASLTKSKLPPKYCPCTDHVGSDENLVISFSGDDSRSDLEPKHNASRLGSNIKQRNSSLEKSNKLEQSARNSPKAMPKKLPLSRTFISSISKVGGSNNKGAGSMSLGQGSRARNFNPINKKLANRECGHDQGMISNDNKLHDLRHKIALRESELKLKAAQQLKESASIPDRDHNAVKLKNDAARKYTPVSSEATQLEPKEPDAKRFKLSTSCGTPHVVGSQQEVAAKKSISISTDSTWDNCQPQERNKVDHSQNEIPLGRRESTIIRPQRQPDKHVDNSLQNMPCRSTDGDVNYGRNQTEKNSRLLDPSIALNKNAMPANMISNSVPKNFVSYHFI</sequence>
<dbReference type="GO" id="GO:0000178">
    <property type="term" value="C:exosome (RNase complex)"/>
    <property type="evidence" value="ECO:0007669"/>
    <property type="project" value="TreeGrafter"/>
</dbReference>
<comment type="caution">
    <text evidence="2">The sequence shown here is derived from an EMBL/GenBank/DDBJ whole genome shotgun (WGS) entry which is preliminary data.</text>
</comment>
<feature type="region of interest" description="Disordered" evidence="1">
    <location>
        <begin position="129"/>
        <end position="176"/>
    </location>
</feature>
<evidence type="ECO:0000313" key="2">
    <source>
        <dbReference type="EMBL" id="KAE9615672.1"/>
    </source>
</evidence>
<evidence type="ECO:0000256" key="1">
    <source>
        <dbReference type="SAM" id="MobiDB-lite"/>
    </source>
</evidence>
<name>A0A6A4QQD0_LUPAL</name>
<organism evidence="2 3">
    <name type="scientific">Lupinus albus</name>
    <name type="common">White lupine</name>
    <name type="synonym">Lupinus termis</name>
    <dbReference type="NCBI Taxonomy" id="3870"/>
    <lineage>
        <taxon>Eukaryota</taxon>
        <taxon>Viridiplantae</taxon>
        <taxon>Streptophyta</taxon>
        <taxon>Embryophyta</taxon>
        <taxon>Tracheophyta</taxon>
        <taxon>Spermatophyta</taxon>
        <taxon>Magnoliopsida</taxon>
        <taxon>eudicotyledons</taxon>
        <taxon>Gunneridae</taxon>
        <taxon>Pentapetalae</taxon>
        <taxon>rosids</taxon>
        <taxon>fabids</taxon>
        <taxon>Fabales</taxon>
        <taxon>Fabaceae</taxon>
        <taxon>Papilionoideae</taxon>
        <taxon>50 kb inversion clade</taxon>
        <taxon>genistoids sensu lato</taxon>
        <taxon>core genistoids</taxon>
        <taxon>Genisteae</taxon>
        <taxon>Lupinus</taxon>
    </lineage>
</organism>
<proteinExistence type="predicted"/>
<feature type="compositionally biased region" description="Polar residues" evidence="1">
    <location>
        <begin position="144"/>
        <end position="168"/>
    </location>
</feature>
<feature type="compositionally biased region" description="Polar residues" evidence="1">
    <location>
        <begin position="75"/>
        <end position="103"/>
    </location>
</feature>
<dbReference type="Proteomes" id="UP000447434">
    <property type="component" value="Chromosome 4"/>
</dbReference>
<dbReference type="GO" id="GO:0005634">
    <property type="term" value="C:nucleus"/>
    <property type="evidence" value="ECO:0007669"/>
    <property type="project" value="TreeGrafter"/>
</dbReference>
<dbReference type="AlphaFoldDB" id="A0A6A4QQD0"/>
<dbReference type="OrthoDB" id="1750415at2759"/>
<feature type="compositionally biased region" description="Basic and acidic residues" evidence="1">
    <location>
        <begin position="342"/>
        <end position="374"/>
    </location>
</feature>
<feature type="compositionally biased region" description="Polar residues" evidence="1">
    <location>
        <begin position="330"/>
        <end position="341"/>
    </location>
</feature>
<reference evidence="3" key="1">
    <citation type="journal article" date="2020" name="Nat. Commun.">
        <title>Genome sequence of the cluster root forming white lupin.</title>
        <authorList>
            <person name="Hufnagel B."/>
            <person name="Marques A."/>
            <person name="Soriano A."/>
            <person name="Marques L."/>
            <person name="Divol F."/>
            <person name="Doumas P."/>
            <person name="Sallet E."/>
            <person name="Mancinotti D."/>
            <person name="Carrere S."/>
            <person name="Marande W."/>
            <person name="Arribat S."/>
            <person name="Keller J."/>
            <person name="Huneau C."/>
            <person name="Blein T."/>
            <person name="Aime D."/>
            <person name="Laguerre M."/>
            <person name="Taylor J."/>
            <person name="Schubert V."/>
            <person name="Nelson M."/>
            <person name="Geu-Flores F."/>
            <person name="Crespi M."/>
            <person name="Gallardo-Guerrero K."/>
            <person name="Delaux P.-M."/>
            <person name="Salse J."/>
            <person name="Berges H."/>
            <person name="Guyot R."/>
            <person name="Gouzy J."/>
            <person name="Peret B."/>
        </authorList>
    </citation>
    <scope>NUCLEOTIDE SEQUENCE [LARGE SCALE GENOMIC DNA]</scope>
    <source>
        <strain evidence="3">cv. Amiga</strain>
    </source>
</reference>
<protein>
    <submittedName>
        <fullName evidence="2">Uncharacterized protein</fullName>
    </submittedName>
</protein>
<evidence type="ECO:0000313" key="3">
    <source>
        <dbReference type="Proteomes" id="UP000447434"/>
    </source>
</evidence>